<evidence type="ECO:0000256" key="2">
    <source>
        <dbReference type="ARBA" id="ARBA00023015"/>
    </source>
</evidence>
<dbReference type="InterPro" id="IPR050389">
    <property type="entry name" value="LysR-type_TF"/>
</dbReference>
<comment type="caution">
    <text evidence="6">The sequence shown here is derived from an EMBL/GenBank/DDBJ whole genome shotgun (WGS) entry which is preliminary data.</text>
</comment>
<keyword evidence="2" id="KW-0805">Transcription regulation</keyword>
<reference evidence="6 7" key="1">
    <citation type="submission" date="2019-10" db="EMBL/GenBank/DDBJ databases">
        <title>Epibacterium sp. nov., isolated from seawater.</title>
        <authorList>
            <person name="Zhang X."/>
            <person name="Li N."/>
        </authorList>
    </citation>
    <scope>NUCLEOTIDE SEQUENCE [LARGE SCALE GENOMIC DNA]</scope>
    <source>
        <strain evidence="6 7">SM1979</strain>
    </source>
</reference>
<dbReference type="Pfam" id="PF00126">
    <property type="entry name" value="HTH_1"/>
    <property type="match status" value="1"/>
</dbReference>
<proteinExistence type="inferred from homology"/>
<protein>
    <submittedName>
        <fullName evidence="6">LysR family transcriptional regulator</fullName>
    </submittedName>
</protein>
<feature type="domain" description="HTH lysR-type" evidence="5">
    <location>
        <begin position="14"/>
        <end position="66"/>
    </location>
</feature>
<dbReference type="Gene3D" id="1.10.10.10">
    <property type="entry name" value="Winged helix-like DNA-binding domain superfamily/Winged helix DNA-binding domain"/>
    <property type="match status" value="1"/>
</dbReference>
<dbReference type="AlphaFoldDB" id="A0A843YMM4"/>
<dbReference type="Proteomes" id="UP000444174">
    <property type="component" value="Unassembled WGS sequence"/>
</dbReference>
<keyword evidence="7" id="KW-1185">Reference proteome</keyword>
<keyword evidence="4" id="KW-0804">Transcription</keyword>
<dbReference type="PANTHER" id="PTHR30118">
    <property type="entry name" value="HTH-TYPE TRANSCRIPTIONAL REGULATOR LEUO-RELATED"/>
    <property type="match status" value="1"/>
</dbReference>
<evidence type="ECO:0000313" key="6">
    <source>
        <dbReference type="EMBL" id="MQQ10443.1"/>
    </source>
</evidence>
<dbReference type="PROSITE" id="PS50931">
    <property type="entry name" value="HTH_LYSR"/>
    <property type="match status" value="1"/>
</dbReference>
<dbReference type="Gene3D" id="3.40.190.10">
    <property type="entry name" value="Periplasmic binding protein-like II"/>
    <property type="match status" value="2"/>
</dbReference>
<evidence type="ECO:0000256" key="1">
    <source>
        <dbReference type="ARBA" id="ARBA00009437"/>
    </source>
</evidence>
<dbReference type="SUPFAM" id="SSF46785">
    <property type="entry name" value="Winged helix' DNA-binding domain"/>
    <property type="match status" value="1"/>
</dbReference>
<dbReference type="PRINTS" id="PR00039">
    <property type="entry name" value="HTHLYSR"/>
</dbReference>
<evidence type="ECO:0000256" key="3">
    <source>
        <dbReference type="ARBA" id="ARBA00023125"/>
    </source>
</evidence>
<dbReference type="RefSeq" id="WP_153217426.1">
    <property type="nucleotide sequence ID" value="NZ_WIBF01000015.1"/>
</dbReference>
<name>A0A843YMM4_9RHOB</name>
<dbReference type="SUPFAM" id="SSF53850">
    <property type="entry name" value="Periplasmic binding protein-like II"/>
    <property type="match status" value="1"/>
</dbReference>
<organism evidence="6 7">
    <name type="scientific">Tritonibacter litoralis</name>
    <dbReference type="NCBI Taxonomy" id="2662264"/>
    <lineage>
        <taxon>Bacteria</taxon>
        <taxon>Pseudomonadati</taxon>
        <taxon>Pseudomonadota</taxon>
        <taxon>Alphaproteobacteria</taxon>
        <taxon>Rhodobacterales</taxon>
        <taxon>Paracoccaceae</taxon>
        <taxon>Tritonibacter</taxon>
    </lineage>
</organism>
<dbReference type="GO" id="GO:0003700">
    <property type="term" value="F:DNA-binding transcription factor activity"/>
    <property type="evidence" value="ECO:0007669"/>
    <property type="project" value="InterPro"/>
</dbReference>
<dbReference type="PANTHER" id="PTHR30118:SF6">
    <property type="entry name" value="HTH-TYPE TRANSCRIPTIONAL REGULATOR LEUO"/>
    <property type="match status" value="1"/>
</dbReference>
<dbReference type="InterPro" id="IPR000847">
    <property type="entry name" value="LysR_HTH_N"/>
</dbReference>
<dbReference type="InterPro" id="IPR036388">
    <property type="entry name" value="WH-like_DNA-bd_sf"/>
</dbReference>
<accession>A0A843YMM4</accession>
<evidence type="ECO:0000256" key="4">
    <source>
        <dbReference type="ARBA" id="ARBA00023163"/>
    </source>
</evidence>
<gene>
    <name evidence="6" type="ORF">GFB49_18410</name>
</gene>
<dbReference type="EMBL" id="WIBF01000015">
    <property type="protein sequence ID" value="MQQ10443.1"/>
    <property type="molecule type" value="Genomic_DNA"/>
</dbReference>
<evidence type="ECO:0000259" key="5">
    <source>
        <dbReference type="PROSITE" id="PS50931"/>
    </source>
</evidence>
<dbReference type="InterPro" id="IPR036390">
    <property type="entry name" value="WH_DNA-bd_sf"/>
</dbReference>
<comment type="similarity">
    <text evidence="1">Belongs to the LysR transcriptional regulatory family.</text>
</comment>
<evidence type="ECO:0000313" key="7">
    <source>
        <dbReference type="Proteomes" id="UP000444174"/>
    </source>
</evidence>
<sequence>MMKIDVSQINGQTLRVFLAVFDEVSVSQAALSLGVSQSSVSHTLEKLRGTLGVELFQKSGRGIVPTAAATRIAPQMRKIMADLEALGEAEVYQPNQDPRPIVIAMNGGAMAVAARAIQKAFWREVPMKQVTIRELGARDNLEESMYRMDLDVAIVPRLNSYPTTVRTSALYVDQSSVFYDADVREPIQSVPDYGAAHHIVLDFGGRTKSTVEQRLEEFAIQRKVTVGVPNVWLLAEVMEGTSMVATLPDKLHKGVLSRFAKCPVPFVVPDISFDLVWHLRHENSARQRWIRDVIKGCFKC</sequence>
<keyword evidence="3" id="KW-0238">DNA-binding</keyword>
<dbReference type="GO" id="GO:0003677">
    <property type="term" value="F:DNA binding"/>
    <property type="evidence" value="ECO:0007669"/>
    <property type="project" value="UniProtKB-KW"/>
</dbReference>